<reference evidence="4" key="1">
    <citation type="submission" date="2016-01" db="EMBL/GenBank/DDBJ databases">
        <authorList>
            <person name="Peeters C."/>
        </authorList>
    </citation>
    <scope>NUCLEOTIDE SEQUENCE [LARGE SCALE GENOMIC DNA]</scope>
    <source>
        <strain evidence="4">LMG 29323</strain>
    </source>
</reference>
<dbReference type="GO" id="GO:0008718">
    <property type="term" value="F:D-amino-acid dehydrogenase activity"/>
    <property type="evidence" value="ECO:0007669"/>
    <property type="project" value="TreeGrafter"/>
</dbReference>
<dbReference type="RefSeq" id="WP_061177522.1">
    <property type="nucleotide sequence ID" value="NZ_FCOE02000020.1"/>
</dbReference>
<dbReference type="Gene3D" id="3.30.9.10">
    <property type="entry name" value="D-Amino Acid Oxidase, subunit A, domain 2"/>
    <property type="match status" value="1"/>
</dbReference>
<sequence>MSRIAIIGAGITGVTTAYALAQRGFRVTVLERHRYAAMETSFANGGQLSASNAEVWNSRATVLKGLKWMFTRDAPLLMNPRPNWHKYSWMGEFLRHIPNYRANTAETVRLAIAAREHLFRIARDENIDFDLERRGILHFYATRKEFDAAAKVNEILKGAGLDRYAVTPEEIESIEPTLRGAFHGGFFTPSDSTGDIHKFTRGLADACARRGVEFRYDTSVTSIDEQAGRLTLTVEHAGESQPLGFDGIVVCAGVGSRAFAAMAGDHLNVYPVKGYSITVCLDDARSRDHAPWVSLLDDRAKIVTSRLGADRFRVAGTAELNGFNRDIRADRIAPLVEWTRRYFPDVSTARVIPWSGLRPMLPSMLPKVGQGKRPGVFYNTGHGHLGWTLSAATAELVAEAVLQRLPRQSARESVPGGIERSEALL</sequence>
<dbReference type="NCBIfam" id="NF009074">
    <property type="entry name" value="PRK12409.1"/>
    <property type="match status" value="1"/>
</dbReference>
<dbReference type="Proteomes" id="UP000054911">
    <property type="component" value="Unassembled WGS sequence"/>
</dbReference>
<dbReference type="PANTHER" id="PTHR13847">
    <property type="entry name" value="SARCOSINE DEHYDROGENASE-RELATED"/>
    <property type="match status" value="1"/>
</dbReference>
<keyword evidence="5" id="KW-1185">Reference proteome</keyword>
<dbReference type="EMBL" id="FCOE02000020">
    <property type="protein sequence ID" value="SAK81103.1"/>
    <property type="molecule type" value="Genomic_DNA"/>
</dbReference>
<dbReference type="SUPFAM" id="SSF54373">
    <property type="entry name" value="FAD-linked reductases, C-terminal domain"/>
    <property type="match status" value="1"/>
</dbReference>
<feature type="domain" description="FAD dependent oxidoreductase" evidence="3">
    <location>
        <begin position="3"/>
        <end position="399"/>
    </location>
</feature>
<evidence type="ECO:0000259" key="3">
    <source>
        <dbReference type="Pfam" id="PF01266"/>
    </source>
</evidence>
<protein>
    <submittedName>
        <fullName evidence="4">D-amino acid dehydrogenase small subunit</fullName>
    </submittedName>
</protein>
<dbReference type="STRING" id="1777141.AWB80_05160"/>
<dbReference type="GO" id="GO:0055130">
    <property type="term" value="P:D-alanine catabolic process"/>
    <property type="evidence" value="ECO:0007669"/>
    <property type="project" value="TreeGrafter"/>
</dbReference>
<dbReference type="GO" id="GO:0005737">
    <property type="term" value="C:cytoplasm"/>
    <property type="evidence" value="ECO:0007669"/>
    <property type="project" value="TreeGrafter"/>
</dbReference>
<name>A0A158CFG2_9BURK</name>
<gene>
    <name evidence="4" type="ORF">AWB80_05160</name>
</gene>
<accession>A0A158CFG2</accession>
<dbReference type="InterPro" id="IPR006076">
    <property type="entry name" value="FAD-dep_OxRdtase"/>
</dbReference>
<dbReference type="InterPro" id="IPR036188">
    <property type="entry name" value="FAD/NAD-bd_sf"/>
</dbReference>
<evidence type="ECO:0000313" key="4">
    <source>
        <dbReference type="EMBL" id="SAK81103.1"/>
    </source>
</evidence>
<dbReference type="PANTHER" id="PTHR13847:SF280">
    <property type="entry name" value="D-AMINO ACID DEHYDROGENASE"/>
    <property type="match status" value="1"/>
</dbReference>
<proteinExistence type="inferred from homology"/>
<comment type="caution">
    <text evidence="4">The sequence shown here is derived from an EMBL/GenBank/DDBJ whole genome shotgun (WGS) entry which is preliminary data.</text>
</comment>
<organism evidence="4 5">
    <name type="scientific">Caballeronia pedi</name>
    <dbReference type="NCBI Taxonomy" id="1777141"/>
    <lineage>
        <taxon>Bacteria</taxon>
        <taxon>Pseudomonadati</taxon>
        <taxon>Pseudomonadota</taxon>
        <taxon>Betaproteobacteria</taxon>
        <taxon>Burkholderiales</taxon>
        <taxon>Burkholderiaceae</taxon>
        <taxon>Caballeronia</taxon>
    </lineage>
</organism>
<comment type="similarity">
    <text evidence="1">Belongs to the DadA oxidoreductase family.</text>
</comment>
<dbReference type="SUPFAM" id="SSF51905">
    <property type="entry name" value="FAD/NAD(P)-binding domain"/>
    <property type="match status" value="1"/>
</dbReference>
<keyword evidence="2" id="KW-0560">Oxidoreductase</keyword>
<evidence type="ECO:0000256" key="2">
    <source>
        <dbReference type="ARBA" id="ARBA00023002"/>
    </source>
</evidence>
<dbReference type="OrthoDB" id="18526at2"/>
<dbReference type="AlphaFoldDB" id="A0A158CFG2"/>
<evidence type="ECO:0000256" key="1">
    <source>
        <dbReference type="ARBA" id="ARBA00009410"/>
    </source>
</evidence>
<dbReference type="Pfam" id="PF01266">
    <property type="entry name" value="DAO"/>
    <property type="match status" value="1"/>
</dbReference>
<dbReference type="Gene3D" id="3.50.50.60">
    <property type="entry name" value="FAD/NAD(P)-binding domain"/>
    <property type="match status" value="2"/>
</dbReference>
<evidence type="ECO:0000313" key="5">
    <source>
        <dbReference type="Proteomes" id="UP000054911"/>
    </source>
</evidence>
<dbReference type="GO" id="GO:0005886">
    <property type="term" value="C:plasma membrane"/>
    <property type="evidence" value="ECO:0007669"/>
    <property type="project" value="TreeGrafter"/>
</dbReference>